<dbReference type="InterPro" id="IPR019734">
    <property type="entry name" value="TPR_rpt"/>
</dbReference>
<dbReference type="Proteomes" id="UP001149074">
    <property type="component" value="Unassembled WGS sequence"/>
</dbReference>
<organism evidence="2 3">
    <name type="scientific">Penicillium argentinense</name>
    <dbReference type="NCBI Taxonomy" id="1131581"/>
    <lineage>
        <taxon>Eukaryota</taxon>
        <taxon>Fungi</taxon>
        <taxon>Dikarya</taxon>
        <taxon>Ascomycota</taxon>
        <taxon>Pezizomycotina</taxon>
        <taxon>Eurotiomycetes</taxon>
        <taxon>Eurotiomycetidae</taxon>
        <taxon>Eurotiales</taxon>
        <taxon>Aspergillaceae</taxon>
        <taxon>Penicillium</taxon>
    </lineage>
</organism>
<name>A0A9W9EIK7_9EURO</name>
<reference evidence="2" key="2">
    <citation type="journal article" date="2023" name="IMA Fungus">
        <title>Comparative genomic study of the Penicillium genus elucidates a diverse pangenome and 15 lateral gene transfer events.</title>
        <authorList>
            <person name="Petersen C."/>
            <person name="Sorensen T."/>
            <person name="Nielsen M.R."/>
            <person name="Sondergaard T.E."/>
            <person name="Sorensen J.L."/>
            <person name="Fitzpatrick D.A."/>
            <person name="Frisvad J.C."/>
            <person name="Nielsen K.L."/>
        </authorList>
    </citation>
    <scope>NUCLEOTIDE SEQUENCE</scope>
    <source>
        <strain evidence="2">IBT 30761</strain>
    </source>
</reference>
<evidence type="ECO:0000313" key="3">
    <source>
        <dbReference type="Proteomes" id="UP001149074"/>
    </source>
</evidence>
<dbReference type="SUPFAM" id="SSF48452">
    <property type="entry name" value="TPR-like"/>
    <property type="match status" value="1"/>
</dbReference>
<dbReference type="AlphaFoldDB" id="A0A9W9EIK7"/>
<keyword evidence="3" id="KW-1185">Reference proteome</keyword>
<dbReference type="InterPro" id="IPR011990">
    <property type="entry name" value="TPR-like_helical_dom_sf"/>
</dbReference>
<gene>
    <name evidence="2" type="ORF">N7532_011475</name>
</gene>
<dbReference type="SMART" id="SM00028">
    <property type="entry name" value="TPR"/>
    <property type="match status" value="5"/>
</dbReference>
<dbReference type="RefSeq" id="XP_056468954.1">
    <property type="nucleotide sequence ID" value="XM_056623966.1"/>
</dbReference>
<dbReference type="PANTHER" id="PTHR46082:SF6">
    <property type="entry name" value="AAA+ ATPASE DOMAIN-CONTAINING PROTEIN-RELATED"/>
    <property type="match status" value="1"/>
</dbReference>
<proteinExistence type="predicted"/>
<dbReference type="PROSITE" id="PS50005">
    <property type="entry name" value="TPR"/>
    <property type="match status" value="2"/>
</dbReference>
<feature type="repeat" description="TPR" evidence="1">
    <location>
        <begin position="425"/>
        <end position="458"/>
    </location>
</feature>
<dbReference type="GeneID" id="81362945"/>
<accession>A0A9W9EIK7</accession>
<dbReference type="Pfam" id="PF13374">
    <property type="entry name" value="TPR_10"/>
    <property type="match status" value="1"/>
</dbReference>
<comment type="caution">
    <text evidence="2">The sequence shown here is derived from an EMBL/GenBank/DDBJ whole genome shotgun (WGS) entry which is preliminary data.</text>
</comment>
<reference evidence="2" key="1">
    <citation type="submission" date="2022-11" db="EMBL/GenBank/DDBJ databases">
        <authorList>
            <person name="Petersen C."/>
        </authorList>
    </citation>
    <scope>NUCLEOTIDE SEQUENCE</scope>
    <source>
        <strain evidence="2">IBT 30761</strain>
    </source>
</reference>
<protein>
    <submittedName>
        <fullName evidence="2">Uncharacterized protein</fullName>
    </submittedName>
</protein>
<keyword evidence="1" id="KW-0802">TPR repeat</keyword>
<sequence>MDLATSARSIAISLSGSISIFEKASVRHGGVGLDRSFPVRVIQLLLQSSGLSANNTIRELESNPDTLALANRLDGLPLAIVIAGALMRETGTSITEYYSITKNLGPTYSYNRILDKRDPNAESFYSYLLTDNRDIWYELVRSGCHSSNVPAWLKKTVSSELTFKIGVKTLIGFSLLEAKEQAGSYAMHPVVQDWCIHLAKTDKNVDSIQLDGLALISVGYIVPSSKERNYSALQQRLLPHANYVRHRSWSGDNIAISGAFLGLGDLYSDQGELKEAGKMYWRALAGREAALGPDNAATLDTVHGLGYLYRYQGKLKEAEEMYQRALAGYERALGPDHPSTLNTANNLGLFYSDQGKLKEAKEMCQRALEGTEKTLGPDHTATLRTVHGLGLVCSDQVRFKEAEEMYQRALAGYEKALGPDHTSTLDAAHGLGLVYSDQGKFKEAEEMYQRVLTGKEQALDPGYNRTRRLAERLNALKIANGK</sequence>
<dbReference type="Gene3D" id="1.25.40.10">
    <property type="entry name" value="Tetratricopeptide repeat domain"/>
    <property type="match status" value="2"/>
</dbReference>
<dbReference type="PANTHER" id="PTHR46082">
    <property type="entry name" value="ATP/GTP-BINDING PROTEIN-RELATED"/>
    <property type="match status" value="1"/>
</dbReference>
<evidence type="ECO:0000313" key="2">
    <source>
        <dbReference type="EMBL" id="KAJ5082432.1"/>
    </source>
</evidence>
<dbReference type="EMBL" id="JAPQKI010000011">
    <property type="protein sequence ID" value="KAJ5082432.1"/>
    <property type="molecule type" value="Genomic_DNA"/>
</dbReference>
<dbReference type="Pfam" id="PF13424">
    <property type="entry name" value="TPR_12"/>
    <property type="match status" value="2"/>
</dbReference>
<evidence type="ECO:0000256" key="1">
    <source>
        <dbReference type="PROSITE-ProRule" id="PRU00339"/>
    </source>
</evidence>
<dbReference type="OrthoDB" id="1658288at2759"/>
<feature type="repeat" description="TPR" evidence="1">
    <location>
        <begin position="299"/>
        <end position="332"/>
    </location>
</feature>
<dbReference type="InterPro" id="IPR053137">
    <property type="entry name" value="NLR-like"/>
</dbReference>